<dbReference type="InterPro" id="IPR002893">
    <property type="entry name" value="Znf_MYND"/>
</dbReference>
<dbReference type="GO" id="GO:0008270">
    <property type="term" value="F:zinc ion binding"/>
    <property type="evidence" value="ECO:0007669"/>
    <property type="project" value="UniProtKB-KW"/>
</dbReference>
<dbReference type="AlphaFoldDB" id="A0A165SED9"/>
<dbReference type="STRING" id="1314783.A0A165SED9"/>
<name>A0A165SED9_9APHY</name>
<dbReference type="EMBL" id="KV429043">
    <property type="protein sequence ID" value="KZT71866.1"/>
    <property type="molecule type" value="Genomic_DNA"/>
</dbReference>
<protein>
    <recommendedName>
        <fullName evidence="5">MYND-type domain-containing protein</fullName>
    </recommendedName>
</protein>
<dbReference type="OrthoDB" id="437457at2759"/>
<keyword evidence="3" id="KW-0862">Zinc</keyword>
<keyword evidence="1" id="KW-0479">Metal-binding</keyword>
<feature type="domain" description="MYND-type" evidence="5">
    <location>
        <begin position="13"/>
        <end position="49"/>
    </location>
</feature>
<organism evidence="6 7">
    <name type="scientific">Daedalea quercina L-15889</name>
    <dbReference type="NCBI Taxonomy" id="1314783"/>
    <lineage>
        <taxon>Eukaryota</taxon>
        <taxon>Fungi</taxon>
        <taxon>Dikarya</taxon>
        <taxon>Basidiomycota</taxon>
        <taxon>Agaricomycotina</taxon>
        <taxon>Agaricomycetes</taxon>
        <taxon>Polyporales</taxon>
        <taxon>Fomitopsis</taxon>
    </lineage>
</organism>
<dbReference type="Proteomes" id="UP000076727">
    <property type="component" value="Unassembled WGS sequence"/>
</dbReference>
<evidence type="ECO:0000256" key="1">
    <source>
        <dbReference type="ARBA" id="ARBA00022723"/>
    </source>
</evidence>
<evidence type="ECO:0000313" key="6">
    <source>
        <dbReference type="EMBL" id="KZT71866.1"/>
    </source>
</evidence>
<dbReference type="Gene3D" id="6.10.140.2220">
    <property type="match status" value="1"/>
</dbReference>
<evidence type="ECO:0000256" key="4">
    <source>
        <dbReference type="PROSITE-ProRule" id="PRU00134"/>
    </source>
</evidence>
<reference evidence="6 7" key="1">
    <citation type="journal article" date="2016" name="Mol. Biol. Evol.">
        <title>Comparative Genomics of Early-Diverging Mushroom-Forming Fungi Provides Insights into the Origins of Lignocellulose Decay Capabilities.</title>
        <authorList>
            <person name="Nagy L.G."/>
            <person name="Riley R."/>
            <person name="Tritt A."/>
            <person name="Adam C."/>
            <person name="Daum C."/>
            <person name="Floudas D."/>
            <person name="Sun H."/>
            <person name="Yadav J.S."/>
            <person name="Pangilinan J."/>
            <person name="Larsson K.H."/>
            <person name="Matsuura K."/>
            <person name="Barry K."/>
            <person name="Labutti K."/>
            <person name="Kuo R."/>
            <person name="Ohm R.A."/>
            <person name="Bhattacharya S.S."/>
            <person name="Shirouzu T."/>
            <person name="Yoshinaga Y."/>
            <person name="Martin F.M."/>
            <person name="Grigoriev I.V."/>
            <person name="Hibbett D.S."/>
        </authorList>
    </citation>
    <scope>NUCLEOTIDE SEQUENCE [LARGE SCALE GENOMIC DNA]</scope>
    <source>
        <strain evidence="6 7">L-15889</strain>
    </source>
</reference>
<proteinExistence type="predicted"/>
<evidence type="ECO:0000256" key="2">
    <source>
        <dbReference type="ARBA" id="ARBA00022771"/>
    </source>
</evidence>
<dbReference type="Pfam" id="PF01753">
    <property type="entry name" value="zf-MYND"/>
    <property type="match status" value="1"/>
</dbReference>
<keyword evidence="2 4" id="KW-0863">Zinc-finger</keyword>
<evidence type="ECO:0000313" key="7">
    <source>
        <dbReference type="Proteomes" id="UP000076727"/>
    </source>
</evidence>
<keyword evidence="7" id="KW-1185">Reference proteome</keyword>
<accession>A0A165SED9</accession>
<gene>
    <name evidence="6" type="ORF">DAEQUDRAFT_706076</name>
</gene>
<sequence length="229" mass="26044">MVESPAVKPTGPCRLCGVQASLRCSRCKDEYYCCKEHITSDWKRHKRLCVPAEGVDARPIMLDAILFPADASRPRMIKIPCEVRRDAEPVYPAVAIQHHLDRGEWFDVGRKPTPFVRPFMIGGGAVINLPGPGYNLDIHYDDCFSINGSPFNLCVQALTRGMAPHGWAGNIIGVRHEKPLQYSVRYYNASMQEDLPRFVDFFMQYGTDSYKYDPEAAHKWGGRMKELEY</sequence>
<dbReference type="PROSITE" id="PS50865">
    <property type="entry name" value="ZF_MYND_2"/>
    <property type="match status" value="1"/>
</dbReference>
<evidence type="ECO:0000256" key="3">
    <source>
        <dbReference type="ARBA" id="ARBA00022833"/>
    </source>
</evidence>
<dbReference type="SUPFAM" id="SSF144232">
    <property type="entry name" value="HIT/MYND zinc finger-like"/>
    <property type="match status" value="1"/>
</dbReference>
<dbReference type="PROSITE" id="PS01360">
    <property type="entry name" value="ZF_MYND_1"/>
    <property type="match status" value="1"/>
</dbReference>
<evidence type="ECO:0000259" key="5">
    <source>
        <dbReference type="PROSITE" id="PS50865"/>
    </source>
</evidence>